<evidence type="ECO:0000256" key="1">
    <source>
        <dbReference type="SAM" id="Phobius"/>
    </source>
</evidence>
<evidence type="ECO:0000313" key="4">
    <source>
        <dbReference type="Proteomes" id="UP000192796"/>
    </source>
</evidence>
<keyword evidence="1" id="KW-1133">Transmembrane helix</keyword>
<accession>A0A1V9FZU9</accession>
<organism evidence="3 4">
    <name type="scientific">Niastella vici</name>
    <dbReference type="NCBI Taxonomy" id="1703345"/>
    <lineage>
        <taxon>Bacteria</taxon>
        <taxon>Pseudomonadati</taxon>
        <taxon>Bacteroidota</taxon>
        <taxon>Chitinophagia</taxon>
        <taxon>Chitinophagales</taxon>
        <taxon>Chitinophagaceae</taxon>
        <taxon>Niastella</taxon>
    </lineage>
</organism>
<dbReference type="InterPro" id="IPR003399">
    <property type="entry name" value="Mce/MlaD"/>
</dbReference>
<reference evidence="3 4" key="1">
    <citation type="submission" date="2016-03" db="EMBL/GenBank/DDBJ databases">
        <title>Niastella vici sp. nov., isolated from farmland soil.</title>
        <authorList>
            <person name="Chen L."/>
            <person name="Wang D."/>
            <person name="Yang S."/>
            <person name="Wang G."/>
        </authorList>
    </citation>
    <scope>NUCLEOTIDE SEQUENCE [LARGE SCALE GENOMIC DNA]</scope>
    <source>
        <strain evidence="3 4">DJ57</strain>
    </source>
</reference>
<protein>
    <recommendedName>
        <fullName evidence="2">Mce/MlaD domain-containing protein</fullName>
    </recommendedName>
</protein>
<dbReference type="Proteomes" id="UP000192796">
    <property type="component" value="Unassembled WGS sequence"/>
</dbReference>
<keyword evidence="4" id="KW-1185">Reference proteome</keyword>
<dbReference type="EMBL" id="LVYD01000044">
    <property type="protein sequence ID" value="OQP63798.1"/>
    <property type="molecule type" value="Genomic_DNA"/>
</dbReference>
<dbReference type="STRING" id="1703345.A3860_22935"/>
<evidence type="ECO:0000259" key="2">
    <source>
        <dbReference type="Pfam" id="PF02470"/>
    </source>
</evidence>
<feature type="domain" description="Mce/MlaD" evidence="2">
    <location>
        <begin position="42"/>
        <end position="115"/>
    </location>
</feature>
<evidence type="ECO:0000313" key="3">
    <source>
        <dbReference type="EMBL" id="OQP63798.1"/>
    </source>
</evidence>
<dbReference type="RefSeq" id="WP_081147460.1">
    <property type="nucleotide sequence ID" value="NZ_LVYD01000044.1"/>
</dbReference>
<dbReference type="InterPro" id="IPR052336">
    <property type="entry name" value="MlaD_Phospholipid_Transporter"/>
</dbReference>
<dbReference type="PANTHER" id="PTHR33371">
    <property type="entry name" value="INTERMEMBRANE PHOSPHOLIPID TRANSPORT SYSTEM BINDING PROTEIN MLAD-RELATED"/>
    <property type="match status" value="1"/>
</dbReference>
<dbReference type="OrthoDB" id="9771725at2"/>
<sequence>MNKPNYKRPLFVGIFIIAGLAMLVSGVFMIGSQGKLFNKKFTLKIIFNDVNGLQPGNNVWLSGVKIGTVKKIAFYGQTQVQATISLDKQAETRICKDAIAKISTDGFIGNKIVVIYGGTAGMVKNGDFLRSNKAGASTEDMLDTLQQNNKNLLQITNNLKLVTGRIANGEGTIGGLVNDASLFKELQFTMKNLTIASQKSDRVVTNIEAFSGRLNNQKGLVNELFTDTAIFIKLTEAIADLKQTMTQLKGTTSSAAAFIDNLQSVTAQLNEKNNTVGMLLHDEEAAGDLKEMIKNLKTSSHKLDEDLEALQHNFLLRGYFRKKQKNKQSSY</sequence>
<keyword evidence="1" id="KW-0812">Transmembrane</keyword>
<gene>
    <name evidence="3" type="ORF">A3860_22935</name>
</gene>
<feature type="transmembrane region" description="Helical" evidence="1">
    <location>
        <begin position="12"/>
        <end position="31"/>
    </location>
</feature>
<comment type="caution">
    <text evidence="3">The sequence shown here is derived from an EMBL/GenBank/DDBJ whole genome shotgun (WGS) entry which is preliminary data.</text>
</comment>
<dbReference type="PANTHER" id="PTHR33371:SF4">
    <property type="entry name" value="INTERMEMBRANE PHOSPHOLIPID TRANSPORT SYSTEM BINDING PROTEIN MLAD"/>
    <property type="match status" value="1"/>
</dbReference>
<keyword evidence="1" id="KW-0472">Membrane</keyword>
<dbReference type="AlphaFoldDB" id="A0A1V9FZU9"/>
<proteinExistence type="predicted"/>
<dbReference type="Pfam" id="PF02470">
    <property type="entry name" value="MlaD"/>
    <property type="match status" value="1"/>
</dbReference>
<name>A0A1V9FZU9_9BACT</name>